<dbReference type="PANTHER" id="PTHR33254:SF4">
    <property type="entry name" value="4-HYDROXY-4-METHYL-2-OXOGLUTARATE ALDOLASE 3-RELATED"/>
    <property type="match status" value="1"/>
</dbReference>
<dbReference type="SUPFAM" id="SSF89562">
    <property type="entry name" value="RraA-like"/>
    <property type="match status" value="1"/>
</dbReference>
<feature type="binding site" evidence="5">
    <location>
        <begin position="93"/>
        <end position="96"/>
    </location>
    <ligand>
        <name>substrate</name>
    </ligand>
</feature>
<gene>
    <name evidence="6" type="ORF">EL18_00305</name>
</gene>
<dbReference type="STRING" id="472175.EL18_00305"/>
<dbReference type="GO" id="GO:0008168">
    <property type="term" value="F:methyltransferase activity"/>
    <property type="evidence" value="ECO:0007669"/>
    <property type="project" value="UniProtKB-KW"/>
</dbReference>
<evidence type="ECO:0000256" key="1">
    <source>
        <dbReference type="ARBA" id="ARBA00001968"/>
    </source>
</evidence>
<accession>A0A084U8K4</accession>
<evidence type="ECO:0000313" key="7">
    <source>
        <dbReference type="Proteomes" id="UP000053675"/>
    </source>
</evidence>
<dbReference type="GO" id="GO:0032259">
    <property type="term" value="P:methylation"/>
    <property type="evidence" value="ECO:0007669"/>
    <property type="project" value="UniProtKB-KW"/>
</dbReference>
<dbReference type="InterPro" id="IPR005493">
    <property type="entry name" value="RraA/RraA-like"/>
</dbReference>
<dbReference type="EMBL" id="JMQM01000001">
    <property type="protein sequence ID" value="KFB09290.1"/>
    <property type="molecule type" value="Genomic_DNA"/>
</dbReference>
<dbReference type="PANTHER" id="PTHR33254">
    <property type="entry name" value="4-HYDROXY-4-METHYL-2-OXOGLUTARATE ALDOLASE 3-RELATED"/>
    <property type="match status" value="1"/>
</dbReference>
<keyword evidence="7" id="KW-1185">Reference proteome</keyword>
<evidence type="ECO:0000256" key="5">
    <source>
        <dbReference type="PIRSR" id="PIRSR605493-1"/>
    </source>
</evidence>
<protein>
    <recommendedName>
        <fullName evidence="2">Putative 4-hydroxy-4-methyl-2-oxoglutarate aldolase</fullName>
    </recommendedName>
    <alternativeName>
        <fullName evidence="3">Regulator of ribonuclease activity homolog</fullName>
    </alternativeName>
    <alternativeName>
        <fullName evidence="4">RraA-like protein</fullName>
    </alternativeName>
</protein>
<keyword evidence="5" id="KW-0460">Magnesium</keyword>
<keyword evidence="6" id="KW-0489">Methyltransferase</keyword>
<organism evidence="6 7">
    <name type="scientific">Nitratireductor basaltis</name>
    <dbReference type="NCBI Taxonomy" id="472175"/>
    <lineage>
        <taxon>Bacteria</taxon>
        <taxon>Pseudomonadati</taxon>
        <taxon>Pseudomonadota</taxon>
        <taxon>Alphaproteobacteria</taxon>
        <taxon>Hyphomicrobiales</taxon>
        <taxon>Phyllobacteriaceae</taxon>
        <taxon>Nitratireductor</taxon>
    </lineage>
</organism>
<comment type="cofactor">
    <cofactor evidence="5">
        <name>Mg(2+)</name>
        <dbReference type="ChEBI" id="CHEBI:18420"/>
    </cofactor>
</comment>
<dbReference type="RefSeq" id="WP_036479068.1">
    <property type="nucleotide sequence ID" value="NZ_JMQM01000001.1"/>
</dbReference>
<evidence type="ECO:0000313" key="6">
    <source>
        <dbReference type="EMBL" id="KFB09290.1"/>
    </source>
</evidence>
<dbReference type="AlphaFoldDB" id="A0A084U8K4"/>
<dbReference type="eggNOG" id="COG0684">
    <property type="taxonomic scope" value="Bacteria"/>
</dbReference>
<name>A0A084U8K4_9HYPH</name>
<evidence type="ECO:0000256" key="3">
    <source>
        <dbReference type="ARBA" id="ARBA00029596"/>
    </source>
</evidence>
<keyword evidence="5" id="KW-0479">Metal-binding</keyword>
<dbReference type="OrthoDB" id="9812532at2"/>
<comment type="caution">
    <text evidence="6">The sequence shown here is derived from an EMBL/GenBank/DDBJ whole genome shotgun (WGS) entry which is preliminary data.</text>
</comment>
<comment type="cofactor">
    <cofactor evidence="1">
        <name>a divalent metal cation</name>
        <dbReference type="ChEBI" id="CHEBI:60240"/>
    </cofactor>
</comment>
<keyword evidence="6" id="KW-0808">Transferase</keyword>
<dbReference type="Pfam" id="PF03737">
    <property type="entry name" value="RraA-like"/>
    <property type="match status" value="1"/>
</dbReference>
<dbReference type="CDD" id="cd16841">
    <property type="entry name" value="RraA_family"/>
    <property type="match status" value="1"/>
</dbReference>
<reference evidence="6 7" key="1">
    <citation type="submission" date="2014-05" db="EMBL/GenBank/DDBJ databases">
        <title>Draft Genome Sequence of Nitratireductor basaltis Strain UMTGB225, A Marine Bacterium Isolated from Green Barrel Tunicate.</title>
        <authorList>
            <person name="Gan H.Y."/>
        </authorList>
    </citation>
    <scope>NUCLEOTIDE SEQUENCE [LARGE SCALE GENOMIC DNA]</scope>
    <source>
        <strain evidence="6 7">UMTGB225</strain>
    </source>
</reference>
<proteinExistence type="predicted"/>
<dbReference type="PATRIC" id="fig|472175.3.peg.315"/>
<dbReference type="Proteomes" id="UP000053675">
    <property type="component" value="Unassembled WGS sequence"/>
</dbReference>
<feature type="binding site" evidence="5">
    <location>
        <position position="116"/>
    </location>
    <ligand>
        <name>Mg(2+)</name>
        <dbReference type="ChEBI" id="CHEBI:18420"/>
    </ligand>
</feature>
<evidence type="ECO:0000256" key="4">
    <source>
        <dbReference type="ARBA" id="ARBA00030169"/>
    </source>
</evidence>
<dbReference type="InterPro" id="IPR036704">
    <property type="entry name" value="RraA/RraA-like_sf"/>
</dbReference>
<dbReference type="Gene3D" id="3.50.30.40">
    <property type="entry name" value="Ribonuclease E inhibitor RraA/RraA-like"/>
    <property type="match status" value="1"/>
</dbReference>
<dbReference type="GO" id="GO:0046872">
    <property type="term" value="F:metal ion binding"/>
    <property type="evidence" value="ECO:0007669"/>
    <property type="project" value="UniProtKB-KW"/>
</dbReference>
<evidence type="ECO:0000256" key="2">
    <source>
        <dbReference type="ARBA" id="ARBA00016549"/>
    </source>
</evidence>
<sequence length="219" mass="23605">MYKFNEMPRQLDKARIDKLMQVETATVGHFLHANFLDSGLRSMLPKVRAAGTAVTLRLPHADSTMLHYAMDHLREGDFVIIDRAGDTRHACWGGVITHTAAGRKVAGAVVDGPATDVADFERHGFPMWCRGPSPITTKLLGISGEMNIPVSVGGVVVHPGDAVLADENGVLILSPDDVDAVADRAIEMQQREIELLKRIDAGESLPAISGAKSRVEAHA</sequence>